<protein>
    <submittedName>
        <fullName evidence="1">Kelch-type beta propeller</fullName>
    </submittedName>
</protein>
<keyword evidence="2" id="KW-1185">Reference proteome</keyword>
<dbReference type="Gramene" id="OMO91371">
    <property type="protein sequence ID" value="OMO91371"/>
    <property type="gene ID" value="CCACVL1_07138"/>
</dbReference>
<dbReference type="EMBL" id="AWWV01008333">
    <property type="protein sequence ID" value="OMO91371.1"/>
    <property type="molecule type" value="Genomic_DNA"/>
</dbReference>
<proteinExistence type="predicted"/>
<comment type="caution">
    <text evidence="1">The sequence shown here is derived from an EMBL/GenBank/DDBJ whole genome shotgun (WGS) entry which is preliminary data.</text>
</comment>
<dbReference type="OMA" id="PWRRLMY"/>
<evidence type="ECO:0000313" key="1">
    <source>
        <dbReference type="EMBL" id="OMO91371.1"/>
    </source>
</evidence>
<organism evidence="1 2">
    <name type="scientific">Corchorus capsularis</name>
    <name type="common">Jute</name>
    <dbReference type="NCBI Taxonomy" id="210143"/>
    <lineage>
        <taxon>Eukaryota</taxon>
        <taxon>Viridiplantae</taxon>
        <taxon>Streptophyta</taxon>
        <taxon>Embryophyta</taxon>
        <taxon>Tracheophyta</taxon>
        <taxon>Spermatophyta</taxon>
        <taxon>Magnoliopsida</taxon>
        <taxon>eudicotyledons</taxon>
        <taxon>Gunneridae</taxon>
        <taxon>Pentapetalae</taxon>
        <taxon>rosids</taxon>
        <taxon>malvids</taxon>
        <taxon>Malvales</taxon>
        <taxon>Malvaceae</taxon>
        <taxon>Grewioideae</taxon>
        <taxon>Apeibeae</taxon>
        <taxon>Corchorus</taxon>
    </lineage>
</organism>
<evidence type="ECO:0000313" key="2">
    <source>
        <dbReference type="Proteomes" id="UP000188268"/>
    </source>
</evidence>
<dbReference type="OrthoDB" id="1899182at2759"/>
<dbReference type="AlphaFoldDB" id="A0A1R3J970"/>
<accession>A0A1R3J970</accession>
<gene>
    <name evidence="1" type="ORF">CCACVL1_07138</name>
</gene>
<sequence>MGSKTPWKRQRLVAAAQQQDKDRRQDQALIPGLPDHVAELCLSRLHPSLLFSICRSWRRLIYSPLIPPFPSLYTLFSSLDNEIQLLSFDPMSFKWEPVPPPPAGSLRLLVHHPSFISRNLPVQSISAAGNLILLAGTSPNFNPALSRPLIFSPLSRSWRLGPPLATPRRWCAAGACGSAIYVASGIGSHFSTDVARSLERLDLEMEDDDEVSIGARWKKMRQLKDGRFSTDAIDAVGWRGKLCVVNVAKQGALYDVENDVWEDMPEGMVAGWRGPVAAMDEEVLYGVDKAKGVLSRYVRENDEWEEIMESERLRGAHQMAAAAGRLCVICGDGEILVINVVVAPPRSWVVERPSGLEPLAVHVLPRMSRPENMI</sequence>
<dbReference type="InterPro" id="IPR015915">
    <property type="entry name" value="Kelch-typ_b-propeller"/>
</dbReference>
<dbReference type="PANTHER" id="PTHR47590">
    <property type="entry name" value="F-BOX/KELCH-REPEAT PROTEIN SKIP25"/>
    <property type="match status" value="1"/>
</dbReference>
<dbReference type="PANTHER" id="PTHR47590:SF1">
    <property type="entry name" value="F-BOX_KELCH-REPEAT PROTEIN SKIP25"/>
    <property type="match status" value="1"/>
</dbReference>
<name>A0A1R3J970_COCAP</name>
<reference evidence="1 2" key="1">
    <citation type="submission" date="2013-09" db="EMBL/GenBank/DDBJ databases">
        <title>Corchorus capsularis genome sequencing.</title>
        <authorList>
            <person name="Alam M."/>
            <person name="Haque M.S."/>
            <person name="Islam M.S."/>
            <person name="Emdad E.M."/>
            <person name="Islam M.M."/>
            <person name="Ahmed B."/>
            <person name="Halim A."/>
            <person name="Hossen Q.M.M."/>
            <person name="Hossain M.Z."/>
            <person name="Ahmed R."/>
            <person name="Khan M.M."/>
            <person name="Islam R."/>
            <person name="Rashid M.M."/>
            <person name="Khan S.A."/>
            <person name="Rahman M.S."/>
            <person name="Alam M."/>
        </authorList>
    </citation>
    <scope>NUCLEOTIDE SEQUENCE [LARGE SCALE GENOMIC DNA]</scope>
    <source>
        <strain evidence="2">cv. CVL-1</strain>
        <tissue evidence="1">Whole seedling</tissue>
    </source>
</reference>
<dbReference type="Proteomes" id="UP000188268">
    <property type="component" value="Unassembled WGS sequence"/>
</dbReference>
<dbReference type="SUPFAM" id="SSF117281">
    <property type="entry name" value="Kelch motif"/>
    <property type="match status" value="1"/>
</dbReference>
<dbReference type="STRING" id="210143.A0A1R3J970"/>
<dbReference type="Gene3D" id="2.120.10.80">
    <property type="entry name" value="Kelch-type beta propeller"/>
    <property type="match status" value="1"/>
</dbReference>